<feature type="compositionally biased region" description="Low complexity" evidence="1">
    <location>
        <begin position="51"/>
        <end position="64"/>
    </location>
</feature>
<dbReference type="OrthoDB" id="3647at2759"/>
<organism evidence="2 3">
    <name type="scientific">Armillaria gallica</name>
    <name type="common">Bulbous honey fungus</name>
    <name type="synonym">Armillaria bulbosa</name>
    <dbReference type="NCBI Taxonomy" id="47427"/>
    <lineage>
        <taxon>Eukaryota</taxon>
        <taxon>Fungi</taxon>
        <taxon>Dikarya</taxon>
        <taxon>Basidiomycota</taxon>
        <taxon>Agaricomycotina</taxon>
        <taxon>Agaricomycetes</taxon>
        <taxon>Agaricomycetidae</taxon>
        <taxon>Agaricales</taxon>
        <taxon>Marasmiineae</taxon>
        <taxon>Physalacriaceae</taxon>
        <taxon>Armillaria</taxon>
    </lineage>
</organism>
<protein>
    <submittedName>
        <fullName evidence="2">Uncharacterized protein</fullName>
    </submittedName>
</protein>
<dbReference type="EMBL" id="KZ293647">
    <property type="protein sequence ID" value="PBK99603.1"/>
    <property type="molecule type" value="Genomic_DNA"/>
</dbReference>
<proteinExistence type="predicted"/>
<evidence type="ECO:0000313" key="3">
    <source>
        <dbReference type="Proteomes" id="UP000217790"/>
    </source>
</evidence>
<sequence>MHTHQRPRRHSGSTGADINKYFLNAISYASQPSPTSPGLRDDFAAPGLDASTMETHSHTPSSSSKPVDVSNDLMISAKGHPIFRSNLATFDHFWFLSYPTVMFSTGPTFLSIQYAIWTSSHVAALSDLIRILPKSLYGKYAKDGEAPHSVFSHFYGHADDAAYRSLG</sequence>
<evidence type="ECO:0000313" key="2">
    <source>
        <dbReference type="EMBL" id="PBK99603.1"/>
    </source>
</evidence>
<dbReference type="STRING" id="47427.A0A2H3EH80"/>
<feature type="region of interest" description="Disordered" evidence="1">
    <location>
        <begin position="32"/>
        <end position="67"/>
    </location>
</feature>
<dbReference type="PANTHER" id="PTHR32385:SF15">
    <property type="entry name" value="INOSITOL PHOSPHOCERAMIDE MANNOSYLTRANSFERASE 1"/>
    <property type="match status" value="1"/>
</dbReference>
<dbReference type="Proteomes" id="UP000217790">
    <property type="component" value="Unassembled WGS sequence"/>
</dbReference>
<dbReference type="AlphaFoldDB" id="A0A2H3EH80"/>
<dbReference type="InterPro" id="IPR051706">
    <property type="entry name" value="Glycosyltransferase_domain"/>
</dbReference>
<reference evidence="3" key="1">
    <citation type="journal article" date="2017" name="Nat. Ecol. Evol.">
        <title>Genome expansion and lineage-specific genetic innovations in the forest pathogenic fungi Armillaria.</title>
        <authorList>
            <person name="Sipos G."/>
            <person name="Prasanna A.N."/>
            <person name="Walter M.C."/>
            <person name="O'Connor E."/>
            <person name="Balint B."/>
            <person name="Krizsan K."/>
            <person name="Kiss B."/>
            <person name="Hess J."/>
            <person name="Varga T."/>
            <person name="Slot J."/>
            <person name="Riley R."/>
            <person name="Boka B."/>
            <person name="Rigling D."/>
            <person name="Barry K."/>
            <person name="Lee J."/>
            <person name="Mihaltcheva S."/>
            <person name="LaButti K."/>
            <person name="Lipzen A."/>
            <person name="Waldron R."/>
            <person name="Moloney N.M."/>
            <person name="Sperisen C."/>
            <person name="Kredics L."/>
            <person name="Vagvoelgyi C."/>
            <person name="Patrignani A."/>
            <person name="Fitzpatrick D."/>
            <person name="Nagy I."/>
            <person name="Doyle S."/>
            <person name="Anderson J.B."/>
            <person name="Grigoriev I.V."/>
            <person name="Gueldener U."/>
            <person name="Muensterkoetter M."/>
            <person name="Nagy L.G."/>
        </authorList>
    </citation>
    <scope>NUCLEOTIDE SEQUENCE [LARGE SCALE GENOMIC DNA]</scope>
    <source>
        <strain evidence="3">Ar21-2</strain>
    </source>
</reference>
<dbReference type="InParanoid" id="A0A2H3EH80"/>
<keyword evidence="3" id="KW-1185">Reference proteome</keyword>
<dbReference type="GO" id="GO:0000030">
    <property type="term" value="F:mannosyltransferase activity"/>
    <property type="evidence" value="ECO:0007669"/>
    <property type="project" value="TreeGrafter"/>
</dbReference>
<dbReference type="PANTHER" id="PTHR32385">
    <property type="entry name" value="MANNOSYL PHOSPHORYLINOSITOL CERAMIDE SYNTHASE"/>
    <property type="match status" value="1"/>
</dbReference>
<accession>A0A2H3EH80</accession>
<evidence type="ECO:0000256" key="1">
    <source>
        <dbReference type="SAM" id="MobiDB-lite"/>
    </source>
</evidence>
<gene>
    <name evidence="2" type="ORF">ARMGADRAFT_1074459</name>
</gene>
<dbReference type="GO" id="GO:0051999">
    <property type="term" value="P:mannosyl-inositol phosphorylceramide biosynthetic process"/>
    <property type="evidence" value="ECO:0007669"/>
    <property type="project" value="TreeGrafter"/>
</dbReference>
<dbReference type="GO" id="GO:0016020">
    <property type="term" value="C:membrane"/>
    <property type="evidence" value="ECO:0007669"/>
    <property type="project" value="GOC"/>
</dbReference>
<name>A0A2H3EH80_ARMGA</name>